<accession>A0ABU8I2V4</accession>
<dbReference type="Pfam" id="PF13180">
    <property type="entry name" value="PDZ_2"/>
    <property type="match status" value="1"/>
</dbReference>
<dbReference type="InterPro" id="IPR001478">
    <property type="entry name" value="PDZ"/>
</dbReference>
<dbReference type="Pfam" id="PF03572">
    <property type="entry name" value="Peptidase_S41"/>
    <property type="match status" value="1"/>
</dbReference>
<dbReference type="Gene3D" id="2.30.42.10">
    <property type="match status" value="1"/>
</dbReference>
<dbReference type="PROSITE" id="PS50106">
    <property type="entry name" value="PDZ"/>
    <property type="match status" value="1"/>
</dbReference>
<dbReference type="Proteomes" id="UP001363035">
    <property type="component" value="Unassembled WGS sequence"/>
</dbReference>
<evidence type="ECO:0000256" key="4">
    <source>
        <dbReference type="ARBA" id="ARBA00022825"/>
    </source>
</evidence>
<proteinExistence type="inferred from homology"/>
<evidence type="ECO:0000256" key="5">
    <source>
        <dbReference type="RuleBase" id="RU004404"/>
    </source>
</evidence>
<dbReference type="PANTHER" id="PTHR32060:SF30">
    <property type="entry name" value="CARBOXY-TERMINAL PROCESSING PROTEASE CTPA"/>
    <property type="match status" value="1"/>
</dbReference>
<dbReference type="CDD" id="cd06782">
    <property type="entry name" value="cpPDZ_CPP-like"/>
    <property type="match status" value="1"/>
</dbReference>
<keyword evidence="8" id="KW-1185">Reference proteome</keyword>
<keyword evidence="2 5" id="KW-0645">Protease</keyword>
<dbReference type="EMBL" id="JAYLLN010000005">
    <property type="protein sequence ID" value="MEI5983968.1"/>
    <property type="molecule type" value="Genomic_DNA"/>
</dbReference>
<dbReference type="Pfam" id="PF22694">
    <property type="entry name" value="CtpB_N-like"/>
    <property type="match status" value="1"/>
</dbReference>
<keyword evidence="3 5" id="KW-0378">Hydrolase</keyword>
<dbReference type="InterPro" id="IPR036034">
    <property type="entry name" value="PDZ_sf"/>
</dbReference>
<evidence type="ECO:0000256" key="1">
    <source>
        <dbReference type="ARBA" id="ARBA00009179"/>
    </source>
</evidence>
<dbReference type="RefSeq" id="WP_336557249.1">
    <property type="nucleotide sequence ID" value="NZ_JAYLLN010000005.1"/>
</dbReference>
<evidence type="ECO:0000256" key="3">
    <source>
        <dbReference type="ARBA" id="ARBA00022801"/>
    </source>
</evidence>
<dbReference type="SMART" id="SM00228">
    <property type="entry name" value="PDZ"/>
    <property type="match status" value="1"/>
</dbReference>
<dbReference type="PANTHER" id="PTHR32060">
    <property type="entry name" value="TAIL-SPECIFIC PROTEASE"/>
    <property type="match status" value="1"/>
</dbReference>
<protein>
    <submittedName>
        <fullName evidence="7">S41 family peptidase</fullName>
    </submittedName>
</protein>
<organism evidence="7 8">
    <name type="scientific">Sphingobacterium tenebrionis</name>
    <dbReference type="NCBI Taxonomy" id="3111775"/>
    <lineage>
        <taxon>Bacteria</taxon>
        <taxon>Pseudomonadati</taxon>
        <taxon>Bacteroidota</taxon>
        <taxon>Sphingobacteriia</taxon>
        <taxon>Sphingobacteriales</taxon>
        <taxon>Sphingobacteriaceae</taxon>
        <taxon>Sphingobacterium</taxon>
    </lineage>
</organism>
<evidence type="ECO:0000313" key="7">
    <source>
        <dbReference type="EMBL" id="MEI5983968.1"/>
    </source>
</evidence>
<dbReference type="SMART" id="SM00245">
    <property type="entry name" value="TSPc"/>
    <property type="match status" value="1"/>
</dbReference>
<evidence type="ECO:0000256" key="2">
    <source>
        <dbReference type="ARBA" id="ARBA00022670"/>
    </source>
</evidence>
<reference evidence="7 8" key="1">
    <citation type="submission" date="2024-01" db="EMBL/GenBank/DDBJ databases">
        <title>Sphingobacterium tenebrionis sp. nov., a novel endophyte isolated from tenebrio molitor intestines.</title>
        <authorList>
            <person name="Zhang C."/>
        </authorList>
    </citation>
    <scope>NUCLEOTIDE SEQUENCE [LARGE SCALE GENOMIC DNA]</scope>
    <source>
        <strain evidence="7 8">PU5-4</strain>
    </source>
</reference>
<keyword evidence="4 5" id="KW-0720">Serine protease</keyword>
<dbReference type="InterPro" id="IPR055210">
    <property type="entry name" value="CtpA/B_N"/>
</dbReference>
<dbReference type="InterPro" id="IPR004447">
    <property type="entry name" value="Peptidase_S41A"/>
</dbReference>
<gene>
    <name evidence="7" type="ORF">VJ786_03535</name>
</gene>
<dbReference type="InterPro" id="IPR029045">
    <property type="entry name" value="ClpP/crotonase-like_dom_sf"/>
</dbReference>
<dbReference type="NCBIfam" id="TIGR00225">
    <property type="entry name" value="prc"/>
    <property type="match status" value="1"/>
</dbReference>
<dbReference type="SUPFAM" id="SSF52096">
    <property type="entry name" value="ClpP/crotonase"/>
    <property type="match status" value="1"/>
</dbReference>
<evidence type="ECO:0000259" key="6">
    <source>
        <dbReference type="PROSITE" id="PS50106"/>
    </source>
</evidence>
<comment type="similarity">
    <text evidence="1 5">Belongs to the peptidase S41A family.</text>
</comment>
<feature type="domain" description="PDZ" evidence="6">
    <location>
        <begin position="92"/>
        <end position="173"/>
    </location>
</feature>
<dbReference type="SUPFAM" id="SSF50156">
    <property type="entry name" value="PDZ domain-like"/>
    <property type="match status" value="1"/>
</dbReference>
<dbReference type="InterPro" id="IPR005151">
    <property type="entry name" value="Tail-specific_protease"/>
</dbReference>
<sequence>MHKGRKRNIFVAATYAATLLLGLILGQNYSDQQGFNTGGSLVPIGLSDNSYKIQQVVDLISSRYVDSINMDSVQNGAINHIISHLDPYSAFLLPVESRTQTEVLEGTFEGIGMEYFNLNDTLIVVGLITNGPADKGGFKIGDKILKIGERKISGNTISKEEVEKLMRGKRGSVVEMHVERDSVQLPLPLKAVRDQINVSSLDVAYMLQPTVGFIRIRRFGLKTADEFKEAIVELKKQGAKNLILDLRDNGGGYFHIAIKLASEFFADQRLVVFTEGAHEARRDFLSEANGTYAQGKLVVLVNERTASASEVVAGAVQDWDRGILIGRRTFGKATVQELFDFSDGSTINLSIARYYTPLGRSIQRKYSPNWSNMKDYPSMYHGLWSLDTTYAHAKPYQTGLGKKLYSGGGIMPDIKVPVDSNEVSLLYQELVKSSLIEQFVYSRFTRKLPAYSIENFLQGYTLPATEYNSFIRFLAQKGLRLSTAKQNDLHDLIQSDIEALLGRYYFGREAYFKVKNRYDNFIELALNQIN</sequence>
<dbReference type="Gene3D" id="3.30.750.44">
    <property type="match status" value="1"/>
</dbReference>
<comment type="caution">
    <text evidence="7">The sequence shown here is derived from an EMBL/GenBank/DDBJ whole genome shotgun (WGS) entry which is preliminary data.</text>
</comment>
<name>A0ABU8I2V4_9SPHI</name>
<dbReference type="CDD" id="cd07560">
    <property type="entry name" value="Peptidase_S41_CPP"/>
    <property type="match status" value="1"/>
</dbReference>
<evidence type="ECO:0000313" key="8">
    <source>
        <dbReference type="Proteomes" id="UP001363035"/>
    </source>
</evidence>
<dbReference type="Gene3D" id="3.90.226.10">
    <property type="entry name" value="2-enoyl-CoA Hydratase, Chain A, domain 1"/>
    <property type="match status" value="1"/>
</dbReference>